<feature type="domain" description="Aminoglycoside phosphotransferase" evidence="2">
    <location>
        <begin position="76"/>
        <end position="272"/>
    </location>
</feature>
<protein>
    <recommendedName>
        <fullName evidence="2">Aminoglycoside phosphotransferase domain-containing protein</fullName>
    </recommendedName>
</protein>
<reference evidence="4" key="1">
    <citation type="journal article" date="2019" name="Int. J. Syst. Evol. Microbiol.">
        <title>The Global Catalogue of Microorganisms (GCM) 10K type strain sequencing project: providing services to taxonomists for standard genome sequencing and annotation.</title>
        <authorList>
            <consortium name="The Broad Institute Genomics Platform"/>
            <consortium name="The Broad Institute Genome Sequencing Center for Infectious Disease"/>
            <person name="Wu L."/>
            <person name="Ma J."/>
        </authorList>
    </citation>
    <scope>NUCLEOTIDE SEQUENCE [LARGE SCALE GENOMIC DNA]</scope>
    <source>
        <strain evidence="4">JCM 4957</strain>
    </source>
</reference>
<dbReference type="SUPFAM" id="SSF56112">
    <property type="entry name" value="Protein kinase-like (PK-like)"/>
    <property type="match status" value="1"/>
</dbReference>
<evidence type="ECO:0000259" key="2">
    <source>
        <dbReference type="Pfam" id="PF01636"/>
    </source>
</evidence>
<accession>A0ABQ2ZWM5</accession>
<evidence type="ECO:0000313" key="3">
    <source>
        <dbReference type="EMBL" id="GGY28098.1"/>
    </source>
</evidence>
<evidence type="ECO:0000313" key="4">
    <source>
        <dbReference type="Proteomes" id="UP000653308"/>
    </source>
</evidence>
<evidence type="ECO:0000256" key="1">
    <source>
        <dbReference type="SAM" id="MobiDB-lite"/>
    </source>
</evidence>
<gene>
    <name evidence="3" type="ORF">GCM10010384_39030</name>
</gene>
<dbReference type="Pfam" id="PF01636">
    <property type="entry name" value="APH"/>
    <property type="match status" value="1"/>
</dbReference>
<dbReference type="InterPro" id="IPR002575">
    <property type="entry name" value="Aminoglycoside_PTrfase"/>
</dbReference>
<feature type="region of interest" description="Disordered" evidence="1">
    <location>
        <begin position="369"/>
        <end position="421"/>
    </location>
</feature>
<sequence>MSSPLPRRAFHSLARRLAEARRRSPDGEVVSGHHNTNLVMPLGTPLALLLRQRSGDVLAKFRTPLPAIEVVPRIWRRESELLRVLDGRVRHVPRCLADFGEWSLHEYLPGPTLAEAAPAGQRIGPGRMARLAGFFAELAGVAGRELPALPADWPDDGDSEGFLGWLACFAEQRVHQANRPRFGMLFDAVGIPRDAVERFVSTLPTAAQRPFALLHTDVHRANVLVLPAPDGERLAVIDWELALYGDPLHDLATHLVRTEYDKDERELMIDLWTQAMRRAGHGEMTADLDRGLRAYRDFEYVQSLYPDVMRAALHLPEHPGERELSEAAGRVCRALRRAWRPLRLTGDPRDEQEIRAALRRWRAADREWRTRPVADAPGGAAPGGDRGRPEGITRLARTQWRRTLRPRPAAAEPREPTGARS</sequence>
<comment type="caution">
    <text evidence="3">The sequence shown here is derived from an EMBL/GenBank/DDBJ whole genome shotgun (WGS) entry which is preliminary data.</text>
</comment>
<proteinExistence type="predicted"/>
<dbReference type="Gene3D" id="3.90.1200.10">
    <property type="match status" value="1"/>
</dbReference>
<keyword evidence="4" id="KW-1185">Reference proteome</keyword>
<dbReference type="InterPro" id="IPR011009">
    <property type="entry name" value="Kinase-like_dom_sf"/>
</dbReference>
<dbReference type="PANTHER" id="PTHR40086:SF1">
    <property type="entry name" value="CELL CYCLE REGULATOR CCRZ"/>
    <property type="match status" value="1"/>
</dbReference>
<dbReference type="EMBL" id="BMWE01000010">
    <property type="protein sequence ID" value="GGY28098.1"/>
    <property type="molecule type" value="Genomic_DNA"/>
</dbReference>
<feature type="compositionally biased region" description="Basic and acidic residues" evidence="1">
    <location>
        <begin position="412"/>
        <end position="421"/>
    </location>
</feature>
<dbReference type="Proteomes" id="UP000653308">
    <property type="component" value="Unassembled WGS sequence"/>
</dbReference>
<dbReference type="PANTHER" id="PTHR40086">
    <property type="entry name" value="PHOSPHOTRANSFERASE YTMP-RELATED"/>
    <property type="match status" value="1"/>
</dbReference>
<dbReference type="InterPro" id="IPR052077">
    <property type="entry name" value="CcrZ_PhaseVar_Mediator"/>
</dbReference>
<organism evidence="3 4">
    <name type="scientific">Streptomyces djakartensis</name>
    <dbReference type="NCBI Taxonomy" id="68193"/>
    <lineage>
        <taxon>Bacteria</taxon>
        <taxon>Bacillati</taxon>
        <taxon>Actinomycetota</taxon>
        <taxon>Actinomycetes</taxon>
        <taxon>Kitasatosporales</taxon>
        <taxon>Streptomycetaceae</taxon>
        <taxon>Streptomyces</taxon>
    </lineage>
</organism>
<name>A0ABQ2ZWM5_9ACTN</name>